<keyword evidence="3" id="KW-1185">Reference proteome</keyword>
<evidence type="ECO:0000256" key="1">
    <source>
        <dbReference type="SAM" id="MobiDB-lite"/>
    </source>
</evidence>
<protein>
    <submittedName>
        <fullName evidence="2">Uncharacterized protein</fullName>
    </submittedName>
</protein>
<comment type="caution">
    <text evidence="2">The sequence shown here is derived from an EMBL/GenBank/DDBJ whole genome shotgun (WGS) entry which is preliminary data.</text>
</comment>
<dbReference type="EMBL" id="CALNXI010001043">
    <property type="protein sequence ID" value="CAH3152809.1"/>
    <property type="molecule type" value="Genomic_DNA"/>
</dbReference>
<feature type="non-terminal residue" evidence="2">
    <location>
        <position position="1"/>
    </location>
</feature>
<proteinExistence type="predicted"/>
<gene>
    <name evidence="2" type="ORF">PEVE_00000896</name>
</gene>
<organism evidence="2 3">
    <name type="scientific">Porites evermanni</name>
    <dbReference type="NCBI Taxonomy" id="104178"/>
    <lineage>
        <taxon>Eukaryota</taxon>
        <taxon>Metazoa</taxon>
        <taxon>Cnidaria</taxon>
        <taxon>Anthozoa</taxon>
        <taxon>Hexacorallia</taxon>
        <taxon>Scleractinia</taxon>
        <taxon>Fungiina</taxon>
        <taxon>Poritidae</taxon>
        <taxon>Porites</taxon>
    </lineage>
</organism>
<evidence type="ECO:0000313" key="3">
    <source>
        <dbReference type="Proteomes" id="UP001159427"/>
    </source>
</evidence>
<feature type="compositionally biased region" description="Acidic residues" evidence="1">
    <location>
        <begin position="114"/>
        <end position="130"/>
    </location>
</feature>
<evidence type="ECO:0000313" key="2">
    <source>
        <dbReference type="EMBL" id="CAH3152809.1"/>
    </source>
</evidence>
<feature type="region of interest" description="Disordered" evidence="1">
    <location>
        <begin position="106"/>
        <end position="146"/>
    </location>
</feature>
<dbReference type="Proteomes" id="UP001159427">
    <property type="component" value="Unassembled WGS sequence"/>
</dbReference>
<reference evidence="2 3" key="1">
    <citation type="submission" date="2022-05" db="EMBL/GenBank/DDBJ databases">
        <authorList>
            <consortium name="Genoscope - CEA"/>
            <person name="William W."/>
        </authorList>
    </citation>
    <scope>NUCLEOTIDE SEQUENCE [LARGE SCALE GENOMIC DNA]</scope>
</reference>
<accession>A0ABN8PZV2</accession>
<sequence length="146" mass="16491">VCTSDCVPSTDKCLMNLLGKETPVVKADPIKTQENTTPAEVDTTFLTEKPTNVVKYNLDKVNLKAMLHLLHNLPELTLTSITTNLFVFSLLHHQDGSATKFFLSDNNESIRANEEEEEEGEEEEEEEEEELQKRPTFHLLSPTCAE</sequence>
<name>A0ABN8PZV2_9CNID</name>